<feature type="domain" description="Glycoside-hydrolase family GH114 TIM-barrel" evidence="5">
    <location>
        <begin position="184"/>
        <end position="428"/>
    </location>
</feature>
<comment type="catalytic activity">
    <reaction evidence="1">
        <text>Hydrolysis of terminal, non-reducing alpha-D-galactose residues in alpha-D-galactosides, including galactose oligosaccharides, galactomannans and galactolipids.</text>
        <dbReference type="EC" id="3.2.1.22"/>
    </reaction>
</comment>
<dbReference type="InterPro" id="IPR013785">
    <property type="entry name" value="Aldolase_TIM"/>
</dbReference>
<evidence type="ECO:0000256" key="4">
    <source>
        <dbReference type="SAM" id="Phobius"/>
    </source>
</evidence>
<reference evidence="7" key="1">
    <citation type="journal article" date="2011" name="Nat. Commun.">
        <title>Effector diversification within compartments of the Leptosphaeria maculans genome affected by Repeat-Induced Point mutations.</title>
        <authorList>
            <person name="Rouxel T."/>
            <person name="Grandaubert J."/>
            <person name="Hane J.K."/>
            <person name="Hoede C."/>
            <person name="van de Wouw A.P."/>
            <person name="Couloux A."/>
            <person name="Dominguez V."/>
            <person name="Anthouard V."/>
            <person name="Bally P."/>
            <person name="Bourras S."/>
            <person name="Cozijnsen A.J."/>
            <person name="Ciuffetti L.M."/>
            <person name="Degrave A."/>
            <person name="Dilmaghani A."/>
            <person name="Duret L."/>
            <person name="Fudal I."/>
            <person name="Goodwin S.B."/>
            <person name="Gout L."/>
            <person name="Glaser N."/>
            <person name="Linglin J."/>
            <person name="Kema G.H.J."/>
            <person name="Lapalu N."/>
            <person name="Lawrence C.B."/>
            <person name="May K."/>
            <person name="Meyer M."/>
            <person name="Ollivier B."/>
            <person name="Poulain J."/>
            <person name="Schoch C.L."/>
            <person name="Simon A."/>
            <person name="Spatafora J.W."/>
            <person name="Stachowiak A."/>
            <person name="Turgeon B.G."/>
            <person name="Tyler B.M."/>
            <person name="Vincent D."/>
            <person name="Weissenbach J."/>
            <person name="Amselem J."/>
            <person name="Quesneville H."/>
            <person name="Oliver R.P."/>
            <person name="Wincker P."/>
            <person name="Balesdent M.-H."/>
            <person name="Howlett B.J."/>
        </authorList>
    </citation>
    <scope>NUCLEOTIDE SEQUENCE [LARGE SCALE GENOMIC DNA]</scope>
    <source>
        <strain evidence="7">JN3 / isolate v23.1.3 / race Av1-4-5-6-7-8</strain>
    </source>
</reference>
<dbReference type="SUPFAM" id="SSF51445">
    <property type="entry name" value="(Trans)glycosidases"/>
    <property type="match status" value="1"/>
</dbReference>
<dbReference type="InterPro" id="IPR004352">
    <property type="entry name" value="GH114_TIM-barrel"/>
</dbReference>
<dbReference type="InterPro" id="IPR017853">
    <property type="entry name" value="GH"/>
</dbReference>
<dbReference type="PANTHER" id="PTHR35273:SF2">
    <property type="entry name" value="ALPHA-GALACTOSIDASE"/>
    <property type="match status" value="1"/>
</dbReference>
<proteinExistence type="predicted"/>
<organism evidence="7">
    <name type="scientific">Leptosphaeria maculans (strain JN3 / isolate v23.1.3 / race Av1-4-5-6-7-8)</name>
    <name type="common">Blackleg fungus</name>
    <name type="synonym">Phoma lingam</name>
    <dbReference type="NCBI Taxonomy" id="985895"/>
    <lineage>
        <taxon>Eukaryota</taxon>
        <taxon>Fungi</taxon>
        <taxon>Dikarya</taxon>
        <taxon>Ascomycota</taxon>
        <taxon>Pezizomycotina</taxon>
        <taxon>Dothideomycetes</taxon>
        <taxon>Pleosporomycetidae</taxon>
        <taxon>Pleosporales</taxon>
        <taxon>Pleosporineae</taxon>
        <taxon>Leptosphaeriaceae</taxon>
        <taxon>Plenodomus</taxon>
        <taxon>Plenodomus lingam/Leptosphaeria maculans species complex</taxon>
    </lineage>
</organism>
<dbReference type="OrthoDB" id="2108802at2759"/>
<gene>
    <name evidence="6" type="ORF">LEMA_P092470.1</name>
</gene>
<evidence type="ECO:0000256" key="3">
    <source>
        <dbReference type="SAM" id="MobiDB-lite"/>
    </source>
</evidence>
<sequence length="547" mass="60740">MIGNANLPHRDAAVYRHDSVFRYAGFPPAVTTSRRSVRYPCGRHNRTSPCVALRSDREDPFQTFGQVLLHRPFAFVNNYKPYDYCYLPLPPSRIPSTCVGAFLSRSWLVDMSDKLTSRQPWSLRRKLLIGGGIALGLLALALGLGLGLGLGGSDDDDEGSETPTLSPLPSPNAPSLWRPRVNQTWQIILSHPPVISDSDTTTTPDVDIFDIDLFDTPTETIQRLHELGKKVICYFSAGSYEEWRSDAGEFKADDMGKELDGWPGEKWLRLGSENVRRIMKERVDLARSKGCDAVDPDNVDGYQNDNGLSLTQQDSISYMAYLSSITAPLNLTLGLKNAGDIISAVLPIVQFSVNEQCLQYKECNKFQAFIAADKPVFHIEYPDGAGEGESATRGLSQNTMRSHCSSNGDAEGSQGFSTVLKKMNLDGWVEYCDGNVQTSAVNQNTGHEMMRRTIRSLQVCAQSAFSRTHRFTRRRTSLAICAKGHENINYFKSLTQALSKISAVNENTQTRHSSRVRRFIVRLLWGCLVCSGSLAFTKRDSGKVWGA</sequence>
<keyword evidence="7" id="KW-1185">Reference proteome</keyword>
<dbReference type="Pfam" id="PF03537">
    <property type="entry name" value="Glyco_hydro_114"/>
    <property type="match status" value="1"/>
</dbReference>
<evidence type="ECO:0000259" key="5">
    <source>
        <dbReference type="Pfam" id="PF03537"/>
    </source>
</evidence>
<evidence type="ECO:0000313" key="7">
    <source>
        <dbReference type="Proteomes" id="UP000002668"/>
    </source>
</evidence>
<dbReference type="HOGENOM" id="CLU_497884_0_0_1"/>
<evidence type="ECO:0000256" key="2">
    <source>
        <dbReference type="ARBA" id="ARBA00012755"/>
    </source>
</evidence>
<dbReference type="EC" id="3.2.1.22" evidence="2"/>
<dbReference type="InParanoid" id="E5A2P2"/>
<accession>E5A2P2</accession>
<feature type="region of interest" description="Disordered" evidence="3">
    <location>
        <begin position="153"/>
        <end position="175"/>
    </location>
</feature>
<dbReference type="PANTHER" id="PTHR35273">
    <property type="entry name" value="ALPHA-1,4 POLYGALACTOSAMINIDASE, PUTATIVE (AFU_ORTHOLOGUE AFUA_3G07890)-RELATED"/>
    <property type="match status" value="1"/>
</dbReference>
<name>E5A2P2_LEPMJ</name>
<dbReference type="VEuPathDB" id="FungiDB:LEMA_P092470.1"/>
<evidence type="ECO:0000256" key="1">
    <source>
        <dbReference type="ARBA" id="ARBA00001255"/>
    </source>
</evidence>
<evidence type="ECO:0000313" key="6">
    <source>
        <dbReference type="EMBL" id="CBX97838.1"/>
    </source>
</evidence>
<feature type="transmembrane region" description="Helical" evidence="4">
    <location>
        <begin position="127"/>
        <end position="150"/>
    </location>
</feature>
<dbReference type="GO" id="GO:0004557">
    <property type="term" value="F:alpha-galactosidase activity"/>
    <property type="evidence" value="ECO:0007669"/>
    <property type="project" value="UniProtKB-EC"/>
</dbReference>
<dbReference type="eggNOG" id="ENOG502RCTR">
    <property type="taxonomic scope" value="Eukaryota"/>
</dbReference>
<dbReference type="Gene3D" id="3.20.20.70">
    <property type="entry name" value="Aldolase class I"/>
    <property type="match status" value="1"/>
</dbReference>
<dbReference type="AlphaFoldDB" id="E5A2P2"/>
<dbReference type="Proteomes" id="UP000002668">
    <property type="component" value="Genome"/>
</dbReference>
<protein>
    <recommendedName>
        <fullName evidence="2">alpha-galactosidase</fullName>
        <ecNumber evidence="2">3.2.1.22</ecNumber>
    </recommendedName>
</protein>
<dbReference type="EMBL" id="FP929132">
    <property type="protein sequence ID" value="CBX97838.1"/>
    <property type="molecule type" value="Genomic_DNA"/>
</dbReference>
<keyword evidence="4" id="KW-1133">Transmembrane helix</keyword>
<keyword evidence="4" id="KW-0472">Membrane</keyword>
<dbReference type="STRING" id="985895.E5A2P2"/>
<keyword evidence="4" id="KW-0812">Transmembrane</keyword>
<dbReference type="CAZy" id="GH114">
    <property type="family name" value="Glycoside Hydrolase Family 114"/>
</dbReference>